<organism evidence="2 3">
    <name type="scientific">Candidatus Berkelbacteria bacterium RIFOXYA2_FULL_43_10</name>
    <dbReference type="NCBI Taxonomy" id="1797472"/>
    <lineage>
        <taxon>Bacteria</taxon>
        <taxon>Candidatus Berkelbacteria</taxon>
    </lineage>
</organism>
<protein>
    <submittedName>
        <fullName evidence="2">Uncharacterized protein</fullName>
    </submittedName>
</protein>
<keyword evidence="1" id="KW-0472">Membrane</keyword>
<keyword evidence="1" id="KW-0812">Transmembrane</keyword>
<sequence>MDDNRPLIAAVVIVIIGLLVLAILHYQNQKPATSVPVGTRACAPAVPAGQAQARGQPLHPGLIGWRGALFKNSKL</sequence>
<evidence type="ECO:0000313" key="2">
    <source>
        <dbReference type="EMBL" id="OGD64089.1"/>
    </source>
</evidence>
<dbReference type="AlphaFoldDB" id="A0A1F5E9J7"/>
<dbReference type="Proteomes" id="UP000178583">
    <property type="component" value="Unassembled WGS sequence"/>
</dbReference>
<evidence type="ECO:0000313" key="3">
    <source>
        <dbReference type="Proteomes" id="UP000178583"/>
    </source>
</evidence>
<gene>
    <name evidence="2" type="ORF">A2215_00120</name>
</gene>
<dbReference type="STRING" id="1797472.A2215_00120"/>
<proteinExistence type="predicted"/>
<feature type="transmembrane region" description="Helical" evidence="1">
    <location>
        <begin position="6"/>
        <end position="24"/>
    </location>
</feature>
<comment type="caution">
    <text evidence="2">The sequence shown here is derived from an EMBL/GenBank/DDBJ whole genome shotgun (WGS) entry which is preliminary data.</text>
</comment>
<accession>A0A1F5E9J7</accession>
<reference evidence="2 3" key="1">
    <citation type="journal article" date="2016" name="Nat. Commun.">
        <title>Thousands of microbial genomes shed light on interconnected biogeochemical processes in an aquifer system.</title>
        <authorList>
            <person name="Anantharaman K."/>
            <person name="Brown C.T."/>
            <person name="Hug L.A."/>
            <person name="Sharon I."/>
            <person name="Castelle C.J."/>
            <person name="Probst A.J."/>
            <person name="Thomas B.C."/>
            <person name="Singh A."/>
            <person name="Wilkins M.J."/>
            <person name="Karaoz U."/>
            <person name="Brodie E.L."/>
            <person name="Williams K.H."/>
            <person name="Hubbard S.S."/>
            <person name="Banfield J.F."/>
        </authorList>
    </citation>
    <scope>NUCLEOTIDE SEQUENCE [LARGE SCALE GENOMIC DNA]</scope>
</reference>
<name>A0A1F5E9J7_9BACT</name>
<dbReference type="EMBL" id="MEZY01000023">
    <property type="protein sequence ID" value="OGD64089.1"/>
    <property type="molecule type" value="Genomic_DNA"/>
</dbReference>
<evidence type="ECO:0000256" key="1">
    <source>
        <dbReference type="SAM" id="Phobius"/>
    </source>
</evidence>
<keyword evidence="1" id="KW-1133">Transmembrane helix</keyword>